<proteinExistence type="predicted"/>
<evidence type="ECO:0000256" key="1">
    <source>
        <dbReference type="SAM" id="MobiDB-lite"/>
    </source>
</evidence>
<evidence type="ECO:0000313" key="2">
    <source>
        <dbReference type="EMBL" id="CAK0846559.1"/>
    </source>
</evidence>
<feature type="non-terminal residue" evidence="2">
    <location>
        <position position="204"/>
    </location>
</feature>
<sequence length="204" mass="21840">RQRLVRQGGPVRDHTLPRVEPRVPHQRAPGCRVGPDLELRGLPEVLWGDDAGDIGVGLREVQRRQPAGHRLAAGGELLQRLRGHGAAEPPHGGQEEEEEAGHQPEHDNHRDPVAAAGRAAIARQRRADRAGRVADGGRQFPAGRHAHVGQQRAAGRLTPRGPPPARGVGAPARPLPGRPCGRRGRRRGRGPGWARAVLAARALG</sequence>
<protein>
    <submittedName>
        <fullName evidence="2">Uncharacterized protein</fullName>
    </submittedName>
</protein>
<feature type="compositionally biased region" description="Low complexity" evidence="1">
    <location>
        <begin position="113"/>
        <end position="122"/>
    </location>
</feature>
<accession>A0ABN9TKQ1</accession>
<dbReference type="EMBL" id="CAUYUJ010014833">
    <property type="protein sequence ID" value="CAK0846559.1"/>
    <property type="molecule type" value="Genomic_DNA"/>
</dbReference>
<feature type="compositionally biased region" description="Basic and acidic residues" evidence="1">
    <location>
        <begin position="11"/>
        <end position="23"/>
    </location>
</feature>
<dbReference type="Proteomes" id="UP001189429">
    <property type="component" value="Unassembled WGS sequence"/>
</dbReference>
<organism evidence="2 3">
    <name type="scientific">Prorocentrum cordatum</name>
    <dbReference type="NCBI Taxonomy" id="2364126"/>
    <lineage>
        <taxon>Eukaryota</taxon>
        <taxon>Sar</taxon>
        <taxon>Alveolata</taxon>
        <taxon>Dinophyceae</taxon>
        <taxon>Prorocentrales</taxon>
        <taxon>Prorocentraceae</taxon>
        <taxon>Prorocentrum</taxon>
    </lineage>
</organism>
<feature type="compositionally biased region" description="Basic residues" evidence="1">
    <location>
        <begin position="180"/>
        <end position="189"/>
    </location>
</feature>
<feature type="region of interest" description="Disordered" evidence="1">
    <location>
        <begin position="1"/>
        <end position="35"/>
    </location>
</feature>
<gene>
    <name evidence="2" type="ORF">PCOR1329_LOCUS40027</name>
</gene>
<evidence type="ECO:0000313" key="3">
    <source>
        <dbReference type="Proteomes" id="UP001189429"/>
    </source>
</evidence>
<name>A0ABN9TKQ1_9DINO</name>
<comment type="caution">
    <text evidence="2">The sequence shown here is derived from an EMBL/GenBank/DDBJ whole genome shotgun (WGS) entry which is preliminary data.</text>
</comment>
<feature type="compositionally biased region" description="Basic and acidic residues" evidence="1">
    <location>
        <begin position="100"/>
        <end position="112"/>
    </location>
</feature>
<feature type="non-terminal residue" evidence="2">
    <location>
        <position position="1"/>
    </location>
</feature>
<feature type="region of interest" description="Disordered" evidence="1">
    <location>
        <begin position="77"/>
        <end position="193"/>
    </location>
</feature>
<reference evidence="2" key="1">
    <citation type="submission" date="2023-10" db="EMBL/GenBank/DDBJ databases">
        <authorList>
            <person name="Chen Y."/>
            <person name="Shah S."/>
            <person name="Dougan E. K."/>
            <person name="Thang M."/>
            <person name="Chan C."/>
        </authorList>
    </citation>
    <scope>NUCLEOTIDE SEQUENCE [LARGE SCALE GENOMIC DNA]</scope>
</reference>
<keyword evidence="3" id="KW-1185">Reference proteome</keyword>